<feature type="region of interest" description="Disordered" evidence="1">
    <location>
        <begin position="666"/>
        <end position="815"/>
    </location>
</feature>
<proteinExistence type="predicted"/>
<dbReference type="Proteomes" id="UP000078544">
    <property type="component" value="Unassembled WGS sequence"/>
</dbReference>
<dbReference type="AlphaFoldDB" id="A0A166NQN6"/>
<feature type="compositionally biased region" description="Acidic residues" evidence="1">
    <location>
        <begin position="684"/>
        <end position="700"/>
    </location>
</feature>
<dbReference type="InterPro" id="IPR055647">
    <property type="entry name" value="DUF7223"/>
</dbReference>
<evidence type="ECO:0000259" key="3">
    <source>
        <dbReference type="Pfam" id="PF22974"/>
    </source>
</evidence>
<organism evidence="5 6">
    <name type="scientific">Moelleriella libera RCEF 2490</name>
    <dbReference type="NCBI Taxonomy" id="1081109"/>
    <lineage>
        <taxon>Eukaryota</taxon>
        <taxon>Fungi</taxon>
        <taxon>Dikarya</taxon>
        <taxon>Ascomycota</taxon>
        <taxon>Pezizomycotina</taxon>
        <taxon>Sordariomycetes</taxon>
        <taxon>Hypocreomycetidae</taxon>
        <taxon>Hypocreales</taxon>
        <taxon>Clavicipitaceae</taxon>
        <taxon>Moelleriella</taxon>
    </lineage>
</organism>
<name>A0A166NQN6_9HYPO</name>
<feature type="domain" description="DUF7223" evidence="4">
    <location>
        <begin position="437"/>
        <end position="617"/>
    </location>
</feature>
<protein>
    <submittedName>
        <fullName evidence="5">Uncharacterized protein</fullName>
    </submittedName>
</protein>
<reference evidence="5 6" key="1">
    <citation type="journal article" date="2016" name="Genome Biol. Evol.">
        <title>Divergent and convergent evolution of fungal pathogenicity.</title>
        <authorList>
            <person name="Shang Y."/>
            <person name="Xiao G."/>
            <person name="Zheng P."/>
            <person name="Cen K."/>
            <person name="Zhan S."/>
            <person name="Wang C."/>
        </authorList>
    </citation>
    <scope>NUCLEOTIDE SEQUENCE [LARGE SCALE GENOMIC DNA]</scope>
    <source>
        <strain evidence="5 6">RCEF 2490</strain>
    </source>
</reference>
<feature type="compositionally biased region" description="Acidic residues" evidence="1">
    <location>
        <begin position="715"/>
        <end position="726"/>
    </location>
</feature>
<evidence type="ECO:0000256" key="1">
    <source>
        <dbReference type="SAM" id="MobiDB-lite"/>
    </source>
</evidence>
<feature type="domain" description="DUF7029" evidence="3">
    <location>
        <begin position="154"/>
        <end position="233"/>
    </location>
</feature>
<feature type="region of interest" description="Disordered" evidence="1">
    <location>
        <begin position="337"/>
        <end position="356"/>
    </location>
</feature>
<dbReference type="Pfam" id="PF23865">
    <property type="entry name" value="DUF7223"/>
    <property type="match status" value="1"/>
</dbReference>
<evidence type="ECO:0000313" key="5">
    <source>
        <dbReference type="EMBL" id="KZZ91730.1"/>
    </source>
</evidence>
<feature type="compositionally biased region" description="Low complexity" evidence="1">
    <location>
        <begin position="73"/>
        <end position="82"/>
    </location>
</feature>
<evidence type="ECO:0000313" key="6">
    <source>
        <dbReference type="Proteomes" id="UP000078544"/>
    </source>
</evidence>
<accession>A0A166NQN6</accession>
<feature type="region of interest" description="Disordered" evidence="1">
    <location>
        <begin position="30"/>
        <end position="82"/>
    </location>
</feature>
<feature type="compositionally biased region" description="Basic and acidic residues" evidence="1">
    <location>
        <begin position="46"/>
        <end position="60"/>
    </location>
</feature>
<comment type="caution">
    <text evidence="5">The sequence shown here is derived from an EMBL/GenBank/DDBJ whole genome shotgun (WGS) entry which is preliminary data.</text>
</comment>
<feature type="compositionally biased region" description="Polar residues" evidence="1">
    <location>
        <begin position="773"/>
        <end position="785"/>
    </location>
</feature>
<keyword evidence="6" id="KW-1185">Reference proteome</keyword>
<dbReference type="OrthoDB" id="160645at2759"/>
<feature type="compositionally biased region" description="Basic and acidic residues" evidence="1">
    <location>
        <begin position="804"/>
        <end position="815"/>
    </location>
</feature>
<evidence type="ECO:0000259" key="4">
    <source>
        <dbReference type="Pfam" id="PF23865"/>
    </source>
</evidence>
<evidence type="ECO:0000256" key="2">
    <source>
        <dbReference type="SAM" id="SignalP"/>
    </source>
</evidence>
<dbReference type="InterPro" id="IPR054293">
    <property type="entry name" value="DUF7029"/>
</dbReference>
<gene>
    <name evidence="5" type="ORF">AAL_06484</name>
</gene>
<sequence>MRSSAYTVTLLLGFVSLARAARPLPYVFRNESHHGTDTTNHGSGSDSHRPVDHDDHDHGGSGHGNHQPPPPISFTNPTTTTRTFINTEPTATLAPVVHWTIDTARVENVIPVQPDQGSELYYGVSSPTESGHYAFLKYFFLSPSVNVGHSKYIQVKYDGASEVTASFTSQDAYDHARTTWSTRDGLVLITTGCEHLSANADLCYFNVTSLHYIDQERKIVADGGLRQPDDIISYAETEWGWWTANEPAPGAVAHKPGADAHKPGADAHKANETAPGADALKDEAWGSGNLELDCEAPKDNVHGLPTACLGSHFDQTLDDQLGYSKLSPDVLKSLDSLRLPGGKPPRPHSNVNGTTPKTMVMGWAGGAWDWVKSAVTIEKSISHQFSFKIPNPNSKNSGAKTLAGVNTSEVQSPWGSAILLKSFGSEEEKNGRAAYLKAYCVGCGASGSARAAGRLAWSPLEGFKKGNVEMHANLRFVLKVGVEAQATLQKNFDFSLFSYGLPGLTWGVVSIGPFVDLGARLSFNAKARGEVLAGAEMGIQDGVVLIDFLDSSRNKKSGWEPTFTPVFEAKGELNVGAELGLPIGVKVGIKVPKWEKTVGIIDEPSIKATAQIAASAGIVDGKISGGVEEVDGCRGILGRLSWRNRFWIGFGTDGDPLFDTNDRTVGTKCFPIGPPKAQGAENTDSAEEQEEQGEQEEQADQGDQGEQGDQGGEGDQGDQGEQEEPAPETKQPEQPEPTPETDPAGQVEPAVITAPVGEPSSIPETEPVPESEQAGQPQPAEQTGQAEPAAPMKRRASASPPRLAKREAEQPHENKLVDMTSALTQNTPKHVSYNVKKIAPKLLGQADNHRLSRLLAATGSTKVVACANGNLYAVKNDDKAHEFCFDAWTVSKNSSGVVYDGVRRTMHYYSNTMSKLGVSRVRASHPDRVPQGSVPIVLAPSLNRYKQKTYVAVDVQGKSFFPIACNYPGAQETKLFLAKDTNTGIKLLLNKDLMYSVTGGKPTRCVALRAETAPTKRRSS</sequence>
<dbReference type="STRING" id="1081109.A0A166NQN6"/>
<feature type="signal peptide" evidence="2">
    <location>
        <begin position="1"/>
        <end position="20"/>
    </location>
</feature>
<dbReference type="Pfam" id="PF22974">
    <property type="entry name" value="DUF7029"/>
    <property type="match status" value="1"/>
</dbReference>
<keyword evidence="2" id="KW-0732">Signal</keyword>
<feature type="chain" id="PRO_5007877904" evidence="2">
    <location>
        <begin position="21"/>
        <end position="1020"/>
    </location>
</feature>
<dbReference type="EMBL" id="AZGY01000017">
    <property type="protein sequence ID" value="KZZ91730.1"/>
    <property type="molecule type" value="Genomic_DNA"/>
</dbReference>